<dbReference type="Pfam" id="PF18962">
    <property type="entry name" value="Por_Secre_tail"/>
    <property type="match status" value="1"/>
</dbReference>
<dbReference type="InterPro" id="IPR045175">
    <property type="entry name" value="M28_fam"/>
</dbReference>
<dbReference type="Pfam" id="PF04389">
    <property type="entry name" value="Peptidase_M28"/>
    <property type="match status" value="1"/>
</dbReference>
<feature type="domain" description="Secretion system C-terminal sorting" evidence="2">
    <location>
        <begin position="329"/>
        <end position="406"/>
    </location>
</feature>
<dbReference type="EMBL" id="CP003557">
    <property type="protein sequence ID" value="AFN73896.1"/>
    <property type="molecule type" value="Genomic_DNA"/>
</dbReference>
<dbReference type="Gene3D" id="3.40.630.10">
    <property type="entry name" value="Zn peptidases"/>
    <property type="match status" value="1"/>
</dbReference>
<evidence type="ECO:0000313" key="4">
    <source>
        <dbReference type="Proteomes" id="UP000009011"/>
    </source>
</evidence>
<dbReference type="GO" id="GO:0008235">
    <property type="term" value="F:metalloexopeptidase activity"/>
    <property type="evidence" value="ECO:0007669"/>
    <property type="project" value="InterPro"/>
</dbReference>
<dbReference type="STRING" id="1191523.MROS_0653"/>
<dbReference type="InterPro" id="IPR007484">
    <property type="entry name" value="Peptidase_M28"/>
</dbReference>
<gene>
    <name evidence="3" type="ordered locus">MROS_0653</name>
</gene>
<dbReference type="HOGENOM" id="CLU_701608_0_0_10"/>
<evidence type="ECO:0000259" key="2">
    <source>
        <dbReference type="Pfam" id="PF18962"/>
    </source>
</evidence>
<dbReference type="PATRIC" id="fig|1191523.3.peg.682"/>
<proteinExistence type="predicted"/>
<keyword evidence="4" id="KW-1185">Reference proteome</keyword>
<reference evidence="3 4" key="1">
    <citation type="journal article" date="2013" name="PLoS ONE">
        <title>Genomic analysis of Melioribacter roseus, facultatively anaerobic organotrophic bacterium representing a novel deep lineage within Bacteriodetes/Chlorobi group.</title>
        <authorList>
            <person name="Kadnikov V.V."/>
            <person name="Mardanov A.V."/>
            <person name="Podosokorskaya O.A."/>
            <person name="Gavrilov S.N."/>
            <person name="Kublanov I.V."/>
            <person name="Beletsky A.V."/>
            <person name="Bonch-Osmolovskaya E.A."/>
            <person name="Ravin N.V."/>
        </authorList>
    </citation>
    <scope>NUCLEOTIDE SEQUENCE [LARGE SCALE GENOMIC DNA]</scope>
    <source>
        <strain evidence="4">JCM 17771 / P3M-2</strain>
    </source>
</reference>
<dbReference type="OrthoDB" id="1391570at2"/>
<dbReference type="InterPro" id="IPR026444">
    <property type="entry name" value="Secre_tail"/>
</dbReference>
<dbReference type="GO" id="GO:0006508">
    <property type="term" value="P:proteolysis"/>
    <property type="evidence" value="ECO:0007669"/>
    <property type="project" value="InterPro"/>
</dbReference>
<dbReference type="PANTHER" id="PTHR12147:SF26">
    <property type="entry name" value="PEPTIDASE M28 DOMAIN-CONTAINING PROTEIN"/>
    <property type="match status" value="1"/>
</dbReference>
<evidence type="ECO:0000259" key="1">
    <source>
        <dbReference type="Pfam" id="PF04389"/>
    </source>
</evidence>
<sequence length="408" mass="45887">MPNKYIRTFLVVVFCAVYTNAQTDYLIFDAIQKVSVDSLKANLRVLTGVDSFYHNGNYKRISSRHKESQGNVYAREYLTSKLSSYGLNVSVEKFEEDGENIIAIQKGKSGSNRYVIICAHYDSMPPEGEAPGADDNGSGTAAVIEAARIISGYDIKYSIVYALWDNEEQGLHGSDFYAANAALRGDSIIAVINLDMIGWDGNDDFKADLHSDGRPLTSLLVNEIISINADYLIDLDIELIYPGTTRSDHYSFWLRNYPAVLLIEDFYSPKGTPNDFNPFYHSPLDQMWRINYDFYKKMTQLALASLSSKAEIMSKAGQIPLANLLYQNYPNPFNDATVISYYLAKEGNVKLKIFDLTGREVEILVDKRQKEGFYQLNYVPGGKLASGVYYYALITDGGNDIRKMLVLK</sequence>
<dbReference type="NCBIfam" id="TIGR04183">
    <property type="entry name" value="Por_Secre_tail"/>
    <property type="match status" value="1"/>
</dbReference>
<evidence type="ECO:0000313" key="3">
    <source>
        <dbReference type="EMBL" id="AFN73896.1"/>
    </source>
</evidence>
<name>I7A1S9_MELRP</name>
<dbReference type="eggNOG" id="COG2234">
    <property type="taxonomic scope" value="Bacteria"/>
</dbReference>
<feature type="domain" description="Peptidase M28" evidence="1">
    <location>
        <begin position="100"/>
        <end position="304"/>
    </location>
</feature>
<dbReference type="KEGG" id="mro:MROS_0653"/>
<dbReference type="RefSeq" id="WP_014855333.1">
    <property type="nucleotide sequence ID" value="NC_018178.1"/>
</dbReference>
<dbReference type="AlphaFoldDB" id="I7A1S9"/>
<dbReference type="Proteomes" id="UP000009011">
    <property type="component" value="Chromosome"/>
</dbReference>
<protein>
    <submittedName>
        <fullName evidence="3">Peptidase M28</fullName>
    </submittedName>
</protein>
<organism evidence="3 4">
    <name type="scientific">Melioribacter roseus (strain DSM 23840 / JCM 17771 / VKM B-2668 / P3M-2)</name>
    <dbReference type="NCBI Taxonomy" id="1191523"/>
    <lineage>
        <taxon>Bacteria</taxon>
        <taxon>Pseudomonadati</taxon>
        <taxon>Ignavibacteriota</taxon>
        <taxon>Ignavibacteria</taxon>
        <taxon>Ignavibacteriales</taxon>
        <taxon>Melioribacteraceae</taxon>
        <taxon>Melioribacter</taxon>
    </lineage>
</organism>
<dbReference type="PANTHER" id="PTHR12147">
    <property type="entry name" value="METALLOPEPTIDASE M28 FAMILY MEMBER"/>
    <property type="match status" value="1"/>
</dbReference>
<accession>I7A1S9</accession>
<dbReference type="SUPFAM" id="SSF53187">
    <property type="entry name" value="Zn-dependent exopeptidases"/>
    <property type="match status" value="1"/>
</dbReference>